<feature type="domain" description="T6SS Tle3 phospholipase effector alpha/beta" evidence="2">
    <location>
        <begin position="48"/>
        <end position="383"/>
    </location>
</feature>
<evidence type="ECO:0000313" key="3">
    <source>
        <dbReference type="EMBL" id="TWI65477.1"/>
    </source>
</evidence>
<dbReference type="AlphaFoldDB" id="A0A562R8W6"/>
<dbReference type="SUPFAM" id="SSF53474">
    <property type="entry name" value="alpha/beta-Hydrolases"/>
    <property type="match status" value="1"/>
</dbReference>
<gene>
    <name evidence="3" type="ORF">IP91_02887</name>
</gene>
<dbReference type="Proteomes" id="UP000318431">
    <property type="component" value="Unassembled WGS sequence"/>
</dbReference>
<dbReference type="InterPro" id="IPR056221">
    <property type="entry name" value="Tle3_ab_dom"/>
</dbReference>
<comment type="caution">
    <text evidence="3">The sequence shown here is derived from an EMBL/GenBank/DDBJ whole genome shotgun (WGS) entry which is preliminary data.</text>
</comment>
<dbReference type="InterPro" id="IPR029058">
    <property type="entry name" value="AB_hydrolase_fold"/>
</dbReference>
<name>A0A562R8W6_9BURK</name>
<feature type="compositionally biased region" description="Basic and acidic residues" evidence="1">
    <location>
        <begin position="547"/>
        <end position="559"/>
    </location>
</feature>
<dbReference type="OrthoDB" id="8829067at2"/>
<organism evidence="3 4">
    <name type="scientific">Pseudoduganella lurida</name>
    <dbReference type="NCBI Taxonomy" id="1036180"/>
    <lineage>
        <taxon>Bacteria</taxon>
        <taxon>Pseudomonadati</taxon>
        <taxon>Pseudomonadota</taxon>
        <taxon>Betaproteobacteria</taxon>
        <taxon>Burkholderiales</taxon>
        <taxon>Oxalobacteraceae</taxon>
        <taxon>Telluria group</taxon>
        <taxon>Pseudoduganella</taxon>
    </lineage>
</organism>
<sequence length="732" mass="82706">MNKHGTTHRTTTPKMAEFEVSNQAAICDAKGVTLLKDSYLDVIMQLPLPGIIIFVHGVNSDGEWYEQAEEGLCQGLNNRLKRRPEHMEFPTPTAGQLTPAKYTAELTDDGFINTDREPDTFLQAAEHFSPVIRFRWGYKANAEELQNFGDSIYLNEEDYWGGGPFANGCTSLPDLWNEGLSSNLFLWLQVQHLNPDNSRQVFSCPHRAYYIVAALRLAKLVESIRKEQADVPITMVCHSQGNMVGMAAAFLGDRMPGRPVANTYVLCNPPYSLVEDNMTENWTQMHMSDQKGRTGRQTRKARIETLKAFFDIIREPASPPQETSEINRWMANTKHQFDAVTDRAKYGLGTPSQTCGRVTLYCNPHDQVISSTAVRGIGWQGMSAQEIADTGGTGVFCQRVFAQGIFVGKEPDERPQVPKKSYHYWLHHYKKPKPGSWDFWTPASPIAKYSLSKGIEASKRAGVILTVGMAPIFIVATWIARTRINELPHKNWYIPLEAPDLPEPFLPRGFRFGRTTAQFDAYCDARGQDRDMARVREPDDPYAGDRPIGDGKGDPERAPTDAGLGNRDTEAQMRYEDHARLRMQARREGRVEKGAKVIHEDKPEQANAQYKAWREKNIKKYLADTVDTNATDHSTTMTNPEHAEKALAYDVAVGVCHISPLIINKIRITADWRLLKGLNKEDSGKEFLEYFNTGLLKNVPTKNWINNFSEANIPEKISDLRQNFPSSRDNNY</sequence>
<feature type="region of interest" description="Disordered" evidence="1">
    <location>
        <begin position="529"/>
        <end position="566"/>
    </location>
</feature>
<keyword evidence="4" id="KW-1185">Reference proteome</keyword>
<evidence type="ECO:0000313" key="4">
    <source>
        <dbReference type="Proteomes" id="UP000318431"/>
    </source>
</evidence>
<proteinExistence type="predicted"/>
<evidence type="ECO:0000259" key="2">
    <source>
        <dbReference type="Pfam" id="PF24322"/>
    </source>
</evidence>
<dbReference type="EMBL" id="VLLB01000004">
    <property type="protein sequence ID" value="TWI65477.1"/>
    <property type="molecule type" value="Genomic_DNA"/>
</dbReference>
<dbReference type="RefSeq" id="WP_145649755.1">
    <property type="nucleotide sequence ID" value="NZ_VLLB01000004.1"/>
</dbReference>
<dbReference type="Pfam" id="PF24322">
    <property type="entry name" value="Tle3"/>
    <property type="match status" value="1"/>
</dbReference>
<protein>
    <recommendedName>
        <fullName evidence="2">T6SS Tle3 phospholipase effector alpha/beta domain-containing protein</fullName>
    </recommendedName>
</protein>
<accession>A0A562R8W6</accession>
<reference evidence="3 4" key="1">
    <citation type="journal article" date="2015" name="Stand. Genomic Sci.">
        <title>Genomic Encyclopedia of Bacterial and Archaeal Type Strains, Phase III: the genomes of soil and plant-associated and newly described type strains.</title>
        <authorList>
            <person name="Whitman W.B."/>
            <person name="Woyke T."/>
            <person name="Klenk H.P."/>
            <person name="Zhou Y."/>
            <person name="Lilburn T.G."/>
            <person name="Beck B.J."/>
            <person name="De Vos P."/>
            <person name="Vandamme P."/>
            <person name="Eisen J.A."/>
            <person name="Garrity G."/>
            <person name="Hugenholtz P."/>
            <person name="Kyrpides N.C."/>
        </authorList>
    </citation>
    <scope>NUCLEOTIDE SEQUENCE [LARGE SCALE GENOMIC DNA]</scope>
    <source>
        <strain evidence="3 4">CGMCC 1.10822</strain>
    </source>
</reference>
<evidence type="ECO:0000256" key="1">
    <source>
        <dbReference type="SAM" id="MobiDB-lite"/>
    </source>
</evidence>
<feature type="compositionally biased region" description="Basic and acidic residues" evidence="1">
    <location>
        <begin position="529"/>
        <end position="539"/>
    </location>
</feature>